<evidence type="ECO:0000256" key="2">
    <source>
        <dbReference type="ARBA" id="ARBA00022475"/>
    </source>
</evidence>
<evidence type="ECO:0000256" key="1">
    <source>
        <dbReference type="ARBA" id="ARBA00004651"/>
    </source>
</evidence>
<dbReference type="Pfam" id="PF12704">
    <property type="entry name" value="MacB_PCD"/>
    <property type="match status" value="1"/>
</dbReference>
<dbReference type="Proteomes" id="UP000663181">
    <property type="component" value="Chromosome"/>
</dbReference>
<evidence type="ECO:0000256" key="6">
    <source>
        <dbReference type="SAM" id="Phobius"/>
    </source>
</evidence>
<reference evidence="9 10" key="1">
    <citation type="submission" date="2020-10" db="EMBL/GenBank/DDBJ databases">
        <title>Phylogeny of dyella-like bacteria.</title>
        <authorList>
            <person name="Fu J."/>
        </authorList>
    </citation>
    <scope>NUCLEOTIDE SEQUENCE [LARGE SCALE GENOMIC DNA]</scope>
    <source>
        <strain evidence="9 10">DHOB09</strain>
    </source>
</reference>
<organism evidence="9 10">
    <name type="scientific">Dyella caseinilytica</name>
    <dbReference type="NCBI Taxonomy" id="1849581"/>
    <lineage>
        <taxon>Bacteria</taxon>
        <taxon>Pseudomonadati</taxon>
        <taxon>Pseudomonadota</taxon>
        <taxon>Gammaproteobacteria</taxon>
        <taxon>Lysobacterales</taxon>
        <taxon>Rhodanobacteraceae</taxon>
        <taxon>Dyella</taxon>
    </lineage>
</organism>
<dbReference type="InterPro" id="IPR003838">
    <property type="entry name" value="ABC3_permease_C"/>
</dbReference>
<feature type="transmembrane region" description="Helical" evidence="6">
    <location>
        <begin position="309"/>
        <end position="330"/>
    </location>
</feature>
<feature type="domain" description="MacB-like periplasmic core" evidence="8">
    <location>
        <begin position="20"/>
        <end position="220"/>
    </location>
</feature>
<evidence type="ECO:0000256" key="3">
    <source>
        <dbReference type="ARBA" id="ARBA00022692"/>
    </source>
</evidence>
<feature type="transmembrane region" description="Helical" evidence="6">
    <location>
        <begin position="394"/>
        <end position="416"/>
    </location>
</feature>
<keyword evidence="5 6" id="KW-0472">Membrane</keyword>
<accession>A0ABX7H2I1</accession>
<dbReference type="Pfam" id="PF02687">
    <property type="entry name" value="FtsX"/>
    <property type="match status" value="1"/>
</dbReference>
<sequence length="433" mass="46769">MIIYYISLGLRVLRNNVFLTTITIMSLALGIGACITALTVLHVLSSDPVPKKSGQLYYVRIDPTGANGYAKGETVPAPMMTYVDAANIIGANKALASTAVALTPAKITSSLVGLRPLFSEAVTTTSGFFSLFDARFLYGAGWSVKDDSGSSRVVVISKDMNDRLFQGRDSVGQTLRVNNVDLQVVGVLEDWSPQPRFYAVSLSRRNYGGGDGIFMPLSVSLDTKMTPENVSCYGNADISQLRAAPCMFLGVWTQLDNERAVESYKIYLSNYVHEQIASGRFVRNTFGVSSLHDWMKENRVIPDDVRVQVWIAIGFLVICVVNAIGLLLAKNLRRMSEYAVRRALGASRGELFTQIVAEGAIVGLAGGMLGLFFAEAGLYAVRHEPAQYASLATLDLSMFLATFCVSLLAGLLASILPALRACVAAPAPYLKAS</sequence>
<keyword evidence="10" id="KW-1185">Reference proteome</keyword>
<protein>
    <submittedName>
        <fullName evidence="9">ABC transporter permease</fullName>
    </submittedName>
</protein>
<feature type="domain" description="ABC3 transporter permease C-terminal" evidence="7">
    <location>
        <begin position="311"/>
        <end position="421"/>
    </location>
</feature>
<keyword evidence="4 6" id="KW-1133">Transmembrane helix</keyword>
<proteinExistence type="predicted"/>
<dbReference type="PANTHER" id="PTHR30572:SF18">
    <property type="entry name" value="ABC-TYPE MACROLIDE FAMILY EXPORT SYSTEM PERMEASE COMPONENT 2"/>
    <property type="match status" value="1"/>
</dbReference>
<gene>
    <name evidence="9" type="ORF">ISN74_21010</name>
</gene>
<evidence type="ECO:0000313" key="10">
    <source>
        <dbReference type="Proteomes" id="UP000663181"/>
    </source>
</evidence>
<name>A0ABX7H2I1_9GAMM</name>
<feature type="transmembrane region" description="Helical" evidence="6">
    <location>
        <begin position="17"/>
        <end position="44"/>
    </location>
</feature>
<dbReference type="InterPro" id="IPR025857">
    <property type="entry name" value="MacB_PCD"/>
</dbReference>
<feature type="transmembrane region" description="Helical" evidence="6">
    <location>
        <begin position="351"/>
        <end position="374"/>
    </location>
</feature>
<evidence type="ECO:0000259" key="8">
    <source>
        <dbReference type="Pfam" id="PF12704"/>
    </source>
</evidence>
<evidence type="ECO:0000256" key="4">
    <source>
        <dbReference type="ARBA" id="ARBA00022989"/>
    </source>
</evidence>
<evidence type="ECO:0000256" key="5">
    <source>
        <dbReference type="ARBA" id="ARBA00023136"/>
    </source>
</evidence>
<evidence type="ECO:0000259" key="7">
    <source>
        <dbReference type="Pfam" id="PF02687"/>
    </source>
</evidence>
<dbReference type="PANTHER" id="PTHR30572">
    <property type="entry name" value="MEMBRANE COMPONENT OF TRANSPORTER-RELATED"/>
    <property type="match status" value="1"/>
</dbReference>
<dbReference type="EMBL" id="CP064030">
    <property type="protein sequence ID" value="QRN56052.1"/>
    <property type="molecule type" value="Genomic_DNA"/>
</dbReference>
<keyword evidence="2" id="KW-1003">Cell membrane</keyword>
<keyword evidence="3 6" id="KW-0812">Transmembrane</keyword>
<comment type="subcellular location">
    <subcellularLocation>
        <location evidence="1">Cell membrane</location>
        <topology evidence="1">Multi-pass membrane protein</topology>
    </subcellularLocation>
</comment>
<evidence type="ECO:0000313" key="9">
    <source>
        <dbReference type="EMBL" id="QRN56052.1"/>
    </source>
</evidence>
<dbReference type="InterPro" id="IPR050250">
    <property type="entry name" value="Macrolide_Exporter_MacB"/>
</dbReference>